<name>A0A8J7FEU6_9GAMM</name>
<protein>
    <submittedName>
        <fullName evidence="7">PLP-dependent aminotransferase family protein</fullName>
    </submittedName>
</protein>
<dbReference type="SUPFAM" id="SSF46785">
    <property type="entry name" value="Winged helix' DNA-binding domain"/>
    <property type="match status" value="1"/>
</dbReference>
<evidence type="ECO:0000256" key="2">
    <source>
        <dbReference type="ARBA" id="ARBA00022898"/>
    </source>
</evidence>
<dbReference type="GO" id="GO:0008483">
    <property type="term" value="F:transaminase activity"/>
    <property type="evidence" value="ECO:0007669"/>
    <property type="project" value="UniProtKB-KW"/>
</dbReference>
<reference evidence="7" key="1">
    <citation type="submission" date="2020-10" db="EMBL/GenBank/DDBJ databases">
        <title>Bacterium isolated from coastal waters sediment.</title>
        <authorList>
            <person name="Chen R.-J."/>
            <person name="Lu D.-C."/>
            <person name="Zhu K.-L."/>
            <person name="Du Z.-J."/>
        </authorList>
    </citation>
    <scope>NUCLEOTIDE SEQUENCE</scope>
    <source>
        <strain evidence="7">N1Y112</strain>
    </source>
</reference>
<keyword evidence="5" id="KW-0804">Transcription</keyword>
<comment type="caution">
    <text evidence="7">The sequence shown here is derived from an EMBL/GenBank/DDBJ whole genome shotgun (WGS) entry which is preliminary data.</text>
</comment>
<dbReference type="CDD" id="cd07377">
    <property type="entry name" value="WHTH_GntR"/>
    <property type="match status" value="1"/>
</dbReference>
<keyword evidence="2" id="KW-0663">Pyridoxal phosphate</keyword>
<dbReference type="InterPro" id="IPR000524">
    <property type="entry name" value="Tscrpt_reg_HTH_GntR"/>
</dbReference>
<evidence type="ECO:0000313" key="7">
    <source>
        <dbReference type="EMBL" id="MBE9398782.1"/>
    </source>
</evidence>
<keyword evidence="7" id="KW-0032">Aminotransferase</keyword>
<evidence type="ECO:0000256" key="5">
    <source>
        <dbReference type="ARBA" id="ARBA00023163"/>
    </source>
</evidence>
<accession>A0A8J7FEU6</accession>
<evidence type="ECO:0000256" key="1">
    <source>
        <dbReference type="ARBA" id="ARBA00005384"/>
    </source>
</evidence>
<dbReference type="Proteomes" id="UP000640333">
    <property type="component" value="Unassembled WGS sequence"/>
</dbReference>
<dbReference type="PANTHER" id="PTHR46577">
    <property type="entry name" value="HTH-TYPE TRANSCRIPTIONAL REGULATORY PROTEIN GABR"/>
    <property type="match status" value="1"/>
</dbReference>
<dbReference type="InterPro" id="IPR051446">
    <property type="entry name" value="HTH_trans_reg/aminotransferase"/>
</dbReference>
<dbReference type="Pfam" id="PF00155">
    <property type="entry name" value="Aminotran_1_2"/>
    <property type="match status" value="1"/>
</dbReference>
<dbReference type="EMBL" id="JADEYS010000018">
    <property type="protein sequence ID" value="MBE9398782.1"/>
    <property type="molecule type" value="Genomic_DNA"/>
</dbReference>
<proteinExistence type="inferred from homology"/>
<keyword evidence="3" id="KW-0805">Transcription regulation</keyword>
<evidence type="ECO:0000313" key="8">
    <source>
        <dbReference type="Proteomes" id="UP000640333"/>
    </source>
</evidence>
<dbReference type="Pfam" id="PF00392">
    <property type="entry name" value="GntR"/>
    <property type="match status" value="1"/>
</dbReference>
<evidence type="ECO:0000259" key="6">
    <source>
        <dbReference type="PROSITE" id="PS50949"/>
    </source>
</evidence>
<organism evidence="7 8">
    <name type="scientific">Pontibacterium sinense</name>
    <dbReference type="NCBI Taxonomy" id="2781979"/>
    <lineage>
        <taxon>Bacteria</taxon>
        <taxon>Pseudomonadati</taxon>
        <taxon>Pseudomonadota</taxon>
        <taxon>Gammaproteobacteria</taxon>
        <taxon>Oceanospirillales</taxon>
        <taxon>Oceanospirillaceae</taxon>
        <taxon>Pontibacterium</taxon>
    </lineage>
</organism>
<dbReference type="PROSITE" id="PS50949">
    <property type="entry name" value="HTH_GNTR"/>
    <property type="match status" value="1"/>
</dbReference>
<evidence type="ECO:0000256" key="4">
    <source>
        <dbReference type="ARBA" id="ARBA00023125"/>
    </source>
</evidence>
<dbReference type="InterPro" id="IPR004839">
    <property type="entry name" value="Aminotransferase_I/II_large"/>
</dbReference>
<dbReference type="SUPFAM" id="SSF53383">
    <property type="entry name" value="PLP-dependent transferases"/>
    <property type="match status" value="1"/>
</dbReference>
<dbReference type="AlphaFoldDB" id="A0A8J7FEU6"/>
<comment type="similarity">
    <text evidence="1">In the C-terminal section; belongs to the class-I pyridoxal-phosphate-dependent aminotransferase family.</text>
</comment>
<keyword evidence="7" id="KW-0808">Transferase</keyword>
<dbReference type="GO" id="GO:0003677">
    <property type="term" value="F:DNA binding"/>
    <property type="evidence" value="ECO:0007669"/>
    <property type="project" value="UniProtKB-KW"/>
</dbReference>
<dbReference type="InterPro" id="IPR036388">
    <property type="entry name" value="WH-like_DNA-bd_sf"/>
</dbReference>
<dbReference type="GO" id="GO:0003700">
    <property type="term" value="F:DNA-binding transcription factor activity"/>
    <property type="evidence" value="ECO:0007669"/>
    <property type="project" value="InterPro"/>
</dbReference>
<dbReference type="PANTHER" id="PTHR46577:SF1">
    <property type="entry name" value="HTH-TYPE TRANSCRIPTIONAL REGULATORY PROTEIN GABR"/>
    <property type="match status" value="1"/>
</dbReference>
<evidence type="ECO:0000256" key="3">
    <source>
        <dbReference type="ARBA" id="ARBA00023015"/>
    </source>
</evidence>
<keyword evidence="8" id="KW-1185">Reference proteome</keyword>
<dbReference type="GO" id="GO:0030170">
    <property type="term" value="F:pyridoxal phosphate binding"/>
    <property type="evidence" value="ECO:0007669"/>
    <property type="project" value="InterPro"/>
</dbReference>
<sequence length="528" mass="58727">MGFTAFLLLCHVQACDGSRLKAKLGPEEIHYQKVHRPTLSDIQFPTALFLPFHEGDSALPQYARLFRAFQQAIIAGHLHPGTKLPASRPLCAELGISRNTVKAAYEMLHSEGYVETRQGAGSFVATDLPELRGSNQLDSKGTMPQASPKLSALASQLTDVRPPNQTPQGALLLPAQPCIASFPWHQWQRAVARAGRQMKHQQNSVMGNLLLREQIASYLRVVRGVKCNAEQIMVCSGSQQAMFLALRLLVDQGETVLTEDPCYQGVDGAVLAAGAVKIPVPVDEQGIRLEDGLAQAPDARVVMVTPSRNHPLGYTLSLERRLQLLQWAQQSGSWLIEDDYDSEFRFDHPPLTSLQGLGGEDVVIYTGTFSRILHPGIRLGYMVVPQPLLEMAKRAKTYMEGGNSILPQLALAEFMANGQFASHVRRMRKLYQQRRNYLHTLVKDKFGDYFELIESDGGMHSVYLIPQHWSDSDIRNRCEEQGLGIRDLSRYFIAQAPIKGLILGFAGYSEEQILTAVNRLKKIIDAYA</sequence>
<dbReference type="Gene3D" id="3.40.640.10">
    <property type="entry name" value="Type I PLP-dependent aspartate aminotransferase-like (Major domain)"/>
    <property type="match status" value="1"/>
</dbReference>
<dbReference type="InterPro" id="IPR015424">
    <property type="entry name" value="PyrdxlP-dep_Trfase"/>
</dbReference>
<keyword evidence="4" id="KW-0238">DNA-binding</keyword>
<dbReference type="Gene3D" id="1.10.10.10">
    <property type="entry name" value="Winged helix-like DNA-binding domain superfamily/Winged helix DNA-binding domain"/>
    <property type="match status" value="1"/>
</dbReference>
<dbReference type="InterPro" id="IPR015421">
    <property type="entry name" value="PyrdxlP-dep_Trfase_major"/>
</dbReference>
<feature type="domain" description="HTH gntR-type" evidence="6">
    <location>
        <begin position="59"/>
        <end position="127"/>
    </location>
</feature>
<dbReference type="CDD" id="cd00609">
    <property type="entry name" value="AAT_like"/>
    <property type="match status" value="1"/>
</dbReference>
<gene>
    <name evidence="7" type="ORF">IOQ59_16095</name>
</gene>
<dbReference type="InterPro" id="IPR036390">
    <property type="entry name" value="WH_DNA-bd_sf"/>
</dbReference>
<dbReference type="PRINTS" id="PR00035">
    <property type="entry name" value="HTHGNTR"/>
</dbReference>
<dbReference type="SMART" id="SM00345">
    <property type="entry name" value="HTH_GNTR"/>
    <property type="match status" value="1"/>
</dbReference>